<gene>
    <name evidence="2" type="ORF">NDU88_006079</name>
</gene>
<feature type="compositionally biased region" description="Basic and acidic residues" evidence="1">
    <location>
        <begin position="1"/>
        <end position="17"/>
    </location>
</feature>
<reference evidence="2" key="1">
    <citation type="journal article" date="2022" name="bioRxiv">
        <title>Sequencing and chromosome-scale assembly of the giantPleurodeles waltlgenome.</title>
        <authorList>
            <person name="Brown T."/>
            <person name="Elewa A."/>
            <person name="Iarovenko S."/>
            <person name="Subramanian E."/>
            <person name="Araus A.J."/>
            <person name="Petzold A."/>
            <person name="Susuki M."/>
            <person name="Suzuki K.-i.T."/>
            <person name="Hayashi T."/>
            <person name="Toyoda A."/>
            <person name="Oliveira C."/>
            <person name="Osipova E."/>
            <person name="Leigh N.D."/>
            <person name="Simon A."/>
            <person name="Yun M.H."/>
        </authorList>
    </citation>
    <scope>NUCLEOTIDE SEQUENCE</scope>
    <source>
        <strain evidence="2">20211129_DDA</strain>
        <tissue evidence="2">Liver</tissue>
    </source>
</reference>
<dbReference type="AlphaFoldDB" id="A0AAV7NX36"/>
<feature type="compositionally biased region" description="Low complexity" evidence="1">
    <location>
        <begin position="19"/>
        <end position="28"/>
    </location>
</feature>
<evidence type="ECO:0000256" key="1">
    <source>
        <dbReference type="SAM" id="MobiDB-lite"/>
    </source>
</evidence>
<evidence type="ECO:0000313" key="2">
    <source>
        <dbReference type="EMBL" id="KAJ1117883.1"/>
    </source>
</evidence>
<sequence>MGKLDKTQAKLQFDQRKTGNPPGDDAGPGQAGGSEVLAGEEQDLRQILVAMLHSLNQIDGKIDSLSYPMDRMAERLDIIQRGWSSQKERELVQLEQEQALSTDDQTSGRMRAKLTEFQNTALAEFQHLGKYATARVYGEGERPGLALANLIHPNKESNLIIAILADDDSEIREPELIGSRFRDYYESLYTSRVAPDSEELLNYLVHIELPRLVDVDRESLGAPLTLEEMDKAISSSAEGKAPWP</sequence>
<keyword evidence="3" id="KW-1185">Reference proteome</keyword>
<comment type="caution">
    <text evidence="2">The sequence shown here is derived from an EMBL/GenBank/DDBJ whole genome shotgun (WGS) entry which is preliminary data.</text>
</comment>
<dbReference type="Proteomes" id="UP001066276">
    <property type="component" value="Chromosome 8"/>
</dbReference>
<accession>A0AAV7NX36</accession>
<proteinExistence type="predicted"/>
<feature type="region of interest" description="Disordered" evidence="1">
    <location>
        <begin position="1"/>
        <end position="34"/>
    </location>
</feature>
<name>A0AAV7NX36_PLEWA</name>
<protein>
    <submittedName>
        <fullName evidence="2">Uncharacterized protein</fullName>
    </submittedName>
</protein>
<evidence type="ECO:0000313" key="3">
    <source>
        <dbReference type="Proteomes" id="UP001066276"/>
    </source>
</evidence>
<organism evidence="2 3">
    <name type="scientific">Pleurodeles waltl</name>
    <name type="common">Iberian ribbed newt</name>
    <dbReference type="NCBI Taxonomy" id="8319"/>
    <lineage>
        <taxon>Eukaryota</taxon>
        <taxon>Metazoa</taxon>
        <taxon>Chordata</taxon>
        <taxon>Craniata</taxon>
        <taxon>Vertebrata</taxon>
        <taxon>Euteleostomi</taxon>
        <taxon>Amphibia</taxon>
        <taxon>Batrachia</taxon>
        <taxon>Caudata</taxon>
        <taxon>Salamandroidea</taxon>
        <taxon>Salamandridae</taxon>
        <taxon>Pleurodelinae</taxon>
        <taxon>Pleurodeles</taxon>
    </lineage>
</organism>
<dbReference type="EMBL" id="JANPWB010000012">
    <property type="protein sequence ID" value="KAJ1117883.1"/>
    <property type="molecule type" value="Genomic_DNA"/>
</dbReference>